<sequence length="462" mass="51787">MSTTRPHGNDNSHSAIQIDPPQQQQQQPVVHSTTAATFLLPTHRPNYNDDDNDNDEDSGEDGPLLNDRTGGSNSGRQRREQRGVESTPFLYRLHDGLSDLSAKLKSYWSAPRSYKAPLTGWLKVLRWVLIFLGIALVFALLGLTGWLLYEFTYVCKADERHSVQLQYSFNPEHYKNFFFHLDQDTVGEISVFQYSPLYDGDSSDEVQIHVNARGSSGDITRAVTLGTIASPENSSLEANIYLSMHEFERERVLRKGCVDINVRIVFPSNMTNYEFLKVHNRNKGGVNILLGQVSYGTNSYSAVNSFNNNNGERARLSLDRLDIKTNDGEVYFANAVVKEELKAVSAQGSIVGKVTVDKRVEMESKGQTFVTVFSDSSDLDLKVSAEIMGQIRMASYQGHVAMTTWSNLDRPSVFSRDGSFVRQKKTLQTLTGYFPYPNGTEPTGPLPRVEINSGRPIFQITE</sequence>
<keyword evidence="2" id="KW-0472">Membrane</keyword>
<name>A0A9P6UIL9_9FUNG</name>
<protein>
    <recommendedName>
        <fullName evidence="5">Adhesin domain-containing protein</fullName>
    </recommendedName>
</protein>
<evidence type="ECO:0000313" key="4">
    <source>
        <dbReference type="Proteomes" id="UP000823405"/>
    </source>
</evidence>
<feature type="transmembrane region" description="Helical" evidence="2">
    <location>
        <begin position="124"/>
        <end position="149"/>
    </location>
</feature>
<evidence type="ECO:0008006" key="5">
    <source>
        <dbReference type="Google" id="ProtNLM"/>
    </source>
</evidence>
<evidence type="ECO:0000256" key="1">
    <source>
        <dbReference type="SAM" id="MobiDB-lite"/>
    </source>
</evidence>
<dbReference type="EMBL" id="JAAAIN010001480">
    <property type="protein sequence ID" value="KAG0302717.1"/>
    <property type="molecule type" value="Genomic_DNA"/>
</dbReference>
<gene>
    <name evidence="3" type="ORF">BGZ97_002210</name>
</gene>
<evidence type="ECO:0000256" key="2">
    <source>
        <dbReference type="SAM" id="Phobius"/>
    </source>
</evidence>
<evidence type="ECO:0000313" key="3">
    <source>
        <dbReference type="EMBL" id="KAG0302717.1"/>
    </source>
</evidence>
<keyword evidence="2" id="KW-1133">Transmembrane helix</keyword>
<organism evidence="3 4">
    <name type="scientific">Linnemannia gamsii</name>
    <dbReference type="NCBI Taxonomy" id="64522"/>
    <lineage>
        <taxon>Eukaryota</taxon>
        <taxon>Fungi</taxon>
        <taxon>Fungi incertae sedis</taxon>
        <taxon>Mucoromycota</taxon>
        <taxon>Mortierellomycotina</taxon>
        <taxon>Mortierellomycetes</taxon>
        <taxon>Mortierellales</taxon>
        <taxon>Mortierellaceae</taxon>
        <taxon>Linnemannia</taxon>
    </lineage>
</organism>
<dbReference type="OrthoDB" id="2410056at2759"/>
<feature type="compositionally biased region" description="Polar residues" evidence="1">
    <location>
        <begin position="1"/>
        <end position="15"/>
    </location>
</feature>
<keyword evidence="4" id="KW-1185">Reference proteome</keyword>
<feature type="compositionally biased region" description="Acidic residues" evidence="1">
    <location>
        <begin position="48"/>
        <end position="60"/>
    </location>
</feature>
<dbReference type="AlphaFoldDB" id="A0A9P6UIL9"/>
<reference evidence="3" key="1">
    <citation type="journal article" date="2020" name="Fungal Divers.">
        <title>Resolving the Mortierellaceae phylogeny through synthesis of multi-gene phylogenetics and phylogenomics.</title>
        <authorList>
            <person name="Vandepol N."/>
            <person name="Liber J."/>
            <person name="Desiro A."/>
            <person name="Na H."/>
            <person name="Kennedy M."/>
            <person name="Barry K."/>
            <person name="Grigoriev I.V."/>
            <person name="Miller A.N."/>
            <person name="O'Donnell K."/>
            <person name="Stajich J.E."/>
            <person name="Bonito G."/>
        </authorList>
    </citation>
    <scope>NUCLEOTIDE SEQUENCE</scope>
    <source>
        <strain evidence="3">NVP60</strain>
    </source>
</reference>
<proteinExistence type="predicted"/>
<keyword evidence="2" id="KW-0812">Transmembrane</keyword>
<accession>A0A9P6UIL9</accession>
<comment type="caution">
    <text evidence="3">The sequence shown here is derived from an EMBL/GenBank/DDBJ whole genome shotgun (WGS) entry which is preliminary data.</text>
</comment>
<dbReference type="Proteomes" id="UP000823405">
    <property type="component" value="Unassembled WGS sequence"/>
</dbReference>
<feature type="region of interest" description="Disordered" evidence="1">
    <location>
        <begin position="1"/>
        <end position="83"/>
    </location>
</feature>